<feature type="compositionally biased region" description="Polar residues" evidence="1">
    <location>
        <begin position="14"/>
        <end position="27"/>
    </location>
</feature>
<organism evidence="2 3">
    <name type="scientific">Paraphoma chrysanthemicola</name>
    <dbReference type="NCBI Taxonomy" id="798071"/>
    <lineage>
        <taxon>Eukaryota</taxon>
        <taxon>Fungi</taxon>
        <taxon>Dikarya</taxon>
        <taxon>Ascomycota</taxon>
        <taxon>Pezizomycotina</taxon>
        <taxon>Dothideomycetes</taxon>
        <taxon>Pleosporomycetidae</taxon>
        <taxon>Pleosporales</taxon>
        <taxon>Pleosporineae</taxon>
        <taxon>Phaeosphaeriaceae</taxon>
        <taxon>Paraphoma</taxon>
    </lineage>
</organism>
<comment type="caution">
    <text evidence="2">The sequence shown here is derived from an EMBL/GenBank/DDBJ whole genome shotgun (WGS) entry which is preliminary data.</text>
</comment>
<dbReference type="Proteomes" id="UP000813461">
    <property type="component" value="Unassembled WGS sequence"/>
</dbReference>
<dbReference type="GO" id="GO:0005675">
    <property type="term" value="C:transcription factor TFIIH holo complex"/>
    <property type="evidence" value="ECO:0007669"/>
    <property type="project" value="TreeGrafter"/>
</dbReference>
<evidence type="ECO:0000313" key="3">
    <source>
        <dbReference type="Proteomes" id="UP000813461"/>
    </source>
</evidence>
<sequence>MASLRSPGFPTPPASSATQSQHASPLPQQRRHPLKPGGTKESDLIRYLDHFLNRVQKRVDNRVTNRKLKPAPGEEVGYSAFAEVAKDLDELLDVVWVSGSPNLQIPYLLNVAVLIAEFLPFFPHSERSAQATFQLLSKLDEAFASLLTGHDTASGEPLPGFENGRSVSTTDKVRLKGIVDRTRLAVVRFMSGESVVGEESDVGEAMDTDTEGEDSRRQETVHFEGFDNNDDDDEEDGEEEERSIGSVYEKTIGELGDVLGGPPIGIITEDWRPEGTSPQPSGQGFVEKEDVLEF</sequence>
<name>A0A8K0VXD0_9PLEO</name>
<gene>
    <name evidence="2" type="ORF">FB567DRAFT_65598</name>
</gene>
<evidence type="ECO:0000313" key="2">
    <source>
        <dbReference type="EMBL" id="KAH7086244.1"/>
    </source>
</evidence>
<dbReference type="InterPro" id="IPR031349">
    <property type="entry name" value="Tfb6"/>
</dbReference>
<feature type="compositionally biased region" description="Acidic residues" evidence="1">
    <location>
        <begin position="227"/>
        <end position="241"/>
    </location>
</feature>
<reference evidence="2" key="1">
    <citation type="journal article" date="2021" name="Nat. Commun.">
        <title>Genetic determinants of endophytism in the Arabidopsis root mycobiome.</title>
        <authorList>
            <person name="Mesny F."/>
            <person name="Miyauchi S."/>
            <person name="Thiergart T."/>
            <person name="Pickel B."/>
            <person name="Atanasova L."/>
            <person name="Karlsson M."/>
            <person name="Huettel B."/>
            <person name="Barry K.W."/>
            <person name="Haridas S."/>
            <person name="Chen C."/>
            <person name="Bauer D."/>
            <person name="Andreopoulos W."/>
            <person name="Pangilinan J."/>
            <person name="LaButti K."/>
            <person name="Riley R."/>
            <person name="Lipzen A."/>
            <person name="Clum A."/>
            <person name="Drula E."/>
            <person name="Henrissat B."/>
            <person name="Kohler A."/>
            <person name="Grigoriev I.V."/>
            <person name="Martin F.M."/>
            <person name="Hacquard S."/>
        </authorList>
    </citation>
    <scope>NUCLEOTIDE SEQUENCE</scope>
    <source>
        <strain evidence="2">MPI-SDFR-AT-0120</strain>
    </source>
</reference>
<dbReference type="AlphaFoldDB" id="A0A8K0VXD0"/>
<feature type="compositionally biased region" description="Acidic residues" evidence="1">
    <location>
        <begin position="197"/>
        <end position="212"/>
    </location>
</feature>
<dbReference type="Pfam" id="PF17110">
    <property type="entry name" value="TFB6"/>
    <property type="match status" value="1"/>
</dbReference>
<evidence type="ECO:0008006" key="4">
    <source>
        <dbReference type="Google" id="ProtNLM"/>
    </source>
</evidence>
<dbReference type="PANTHER" id="PTHR37781">
    <property type="entry name" value="TFIIH COMPLEX SUBUNIT"/>
    <property type="match status" value="1"/>
</dbReference>
<feature type="region of interest" description="Disordered" evidence="1">
    <location>
        <begin position="1"/>
        <end position="40"/>
    </location>
</feature>
<dbReference type="OrthoDB" id="5420410at2759"/>
<keyword evidence="3" id="KW-1185">Reference proteome</keyword>
<feature type="compositionally biased region" description="Basic and acidic residues" evidence="1">
    <location>
        <begin position="213"/>
        <end position="225"/>
    </location>
</feature>
<evidence type="ECO:0000256" key="1">
    <source>
        <dbReference type="SAM" id="MobiDB-lite"/>
    </source>
</evidence>
<protein>
    <recommendedName>
        <fullName evidence="4">Meiotic recombination protein DMC1</fullName>
    </recommendedName>
</protein>
<accession>A0A8K0VXD0</accession>
<dbReference type="PANTHER" id="PTHR37781:SF1">
    <property type="entry name" value="ADR380WP"/>
    <property type="match status" value="1"/>
</dbReference>
<proteinExistence type="predicted"/>
<feature type="region of interest" description="Disordered" evidence="1">
    <location>
        <begin position="197"/>
        <end position="294"/>
    </location>
</feature>
<dbReference type="EMBL" id="JAGMVJ010000011">
    <property type="protein sequence ID" value="KAH7086244.1"/>
    <property type="molecule type" value="Genomic_DNA"/>
</dbReference>